<dbReference type="RefSeq" id="WP_115978327.1">
    <property type="nucleotide sequence ID" value="NZ_QOHR01000002.1"/>
</dbReference>
<comment type="caution">
    <text evidence="7">The sequence shown here is derived from an EMBL/GenBank/DDBJ whole genome shotgun (WGS) entry which is preliminary data.</text>
</comment>
<dbReference type="GO" id="GO:0003723">
    <property type="term" value="F:RNA binding"/>
    <property type="evidence" value="ECO:0007669"/>
    <property type="project" value="UniProtKB-UniRule"/>
</dbReference>
<dbReference type="Gene3D" id="3.30.70.1170">
    <property type="entry name" value="Sun protein, domain 3"/>
    <property type="match status" value="1"/>
</dbReference>
<name>A0A3D9BY96_9RHOB</name>
<dbReference type="Pfam" id="PF01189">
    <property type="entry name" value="Methyltr_RsmB-F"/>
    <property type="match status" value="1"/>
</dbReference>
<evidence type="ECO:0000313" key="7">
    <source>
        <dbReference type="EMBL" id="REC58497.1"/>
    </source>
</evidence>
<gene>
    <name evidence="7" type="ORF">DRV84_02740</name>
</gene>
<evidence type="ECO:0000256" key="2">
    <source>
        <dbReference type="ARBA" id="ARBA00022679"/>
    </source>
</evidence>
<accession>A0A3D9BY96</accession>
<feature type="domain" description="SAM-dependent MTase RsmB/NOP-type" evidence="6">
    <location>
        <begin position="136"/>
        <end position="399"/>
    </location>
</feature>
<evidence type="ECO:0000256" key="4">
    <source>
        <dbReference type="ARBA" id="ARBA00022884"/>
    </source>
</evidence>
<evidence type="ECO:0000256" key="3">
    <source>
        <dbReference type="ARBA" id="ARBA00022691"/>
    </source>
</evidence>
<dbReference type="Gene3D" id="3.40.50.150">
    <property type="entry name" value="Vaccinia Virus protein VP39"/>
    <property type="match status" value="1"/>
</dbReference>
<dbReference type="GO" id="GO:0008173">
    <property type="term" value="F:RNA methyltransferase activity"/>
    <property type="evidence" value="ECO:0007669"/>
    <property type="project" value="InterPro"/>
</dbReference>
<keyword evidence="8" id="KW-1185">Reference proteome</keyword>
<dbReference type="Proteomes" id="UP000257131">
    <property type="component" value="Unassembled WGS sequence"/>
</dbReference>
<evidence type="ECO:0000256" key="5">
    <source>
        <dbReference type="PROSITE-ProRule" id="PRU01023"/>
    </source>
</evidence>
<dbReference type="OrthoDB" id="9810297at2"/>
<comment type="similarity">
    <text evidence="5">Belongs to the class I-like SAM-binding methyltransferase superfamily. RsmB/NOP family.</text>
</comment>
<evidence type="ECO:0000313" key="8">
    <source>
        <dbReference type="Proteomes" id="UP000257131"/>
    </source>
</evidence>
<dbReference type="PANTHER" id="PTHR22807">
    <property type="entry name" value="NOP2 YEAST -RELATED NOL1/NOP2/FMU SUN DOMAIN-CONTAINING"/>
    <property type="match status" value="1"/>
</dbReference>
<evidence type="ECO:0000256" key="1">
    <source>
        <dbReference type="ARBA" id="ARBA00022603"/>
    </source>
</evidence>
<dbReference type="PRINTS" id="PR02008">
    <property type="entry name" value="RCMTFAMILY"/>
</dbReference>
<feature type="binding site" evidence="5">
    <location>
        <position position="249"/>
    </location>
    <ligand>
        <name>S-adenosyl-L-methionine</name>
        <dbReference type="ChEBI" id="CHEBI:59789"/>
    </ligand>
</feature>
<comment type="caution">
    <text evidence="5">Lacks conserved residue(s) required for the propagation of feature annotation.</text>
</comment>
<dbReference type="GO" id="GO:0001510">
    <property type="term" value="P:RNA methylation"/>
    <property type="evidence" value="ECO:0007669"/>
    <property type="project" value="InterPro"/>
</dbReference>
<dbReference type="PANTHER" id="PTHR22807:SF53">
    <property type="entry name" value="RIBOSOMAL RNA SMALL SUBUNIT METHYLTRANSFERASE B-RELATED"/>
    <property type="match status" value="1"/>
</dbReference>
<dbReference type="InterPro" id="IPR001678">
    <property type="entry name" value="MeTrfase_RsmB-F_NOP2_dom"/>
</dbReference>
<dbReference type="AlphaFoldDB" id="A0A3D9BY96"/>
<dbReference type="PROSITE" id="PS51686">
    <property type="entry name" value="SAM_MT_RSMB_NOP"/>
    <property type="match status" value="1"/>
</dbReference>
<keyword evidence="2 5" id="KW-0808">Transferase</keyword>
<feature type="binding site" evidence="5">
    <location>
        <position position="287"/>
    </location>
    <ligand>
        <name>S-adenosyl-L-methionine</name>
        <dbReference type="ChEBI" id="CHEBI:59789"/>
    </ligand>
</feature>
<feature type="active site" description="Nucleophile" evidence="5">
    <location>
        <position position="340"/>
    </location>
</feature>
<sequence>MTPAARVQAAAELLDAIRAGQRAEAALTAWGRRARYAGSGDRAAVRDLVYDALRRRRSYAARGGGESGRALMLGRLRARGEAPEAVFTGARHAPAALTEAERAAGRAPAGAEALDLPDWLAAAFRESFGPEEAEAAALALRDRAPVHLRANLLRTDRAGAAEALAAEGIATRPVATAATALEVTEGARRVARSRAFAEGLVELQDAASQAVVAALPLAPGARVLDFCAGGGGKTLALAARLGRPVAAHDALPRRLADLPARAARAGAEVEILPEPEAAAPFDLVLCDAPCSGSGSWRRDPEAKWRLSPARLDELAATQDAILDRAAALVAPGGHLAYATCSLLGPENDARIAAFRARGPGWRVVETRRWRPGPEGDGFYLCVLKGALRAIKATQGCFSA</sequence>
<dbReference type="InterPro" id="IPR049560">
    <property type="entry name" value="MeTrfase_RsmB-F_NOP2_cat"/>
</dbReference>
<evidence type="ECO:0000259" key="6">
    <source>
        <dbReference type="PROSITE" id="PS51686"/>
    </source>
</evidence>
<dbReference type="EMBL" id="QOHR01000002">
    <property type="protein sequence ID" value="REC58497.1"/>
    <property type="molecule type" value="Genomic_DNA"/>
</dbReference>
<dbReference type="InterPro" id="IPR023267">
    <property type="entry name" value="RCMT"/>
</dbReference>
<keyword evidence="1 5" id="KW-0489">Methyltransferase</keyword>
<organism evidence="7 8">
    <name type="scientific">Rhodosalinus sediminis</name>
    <dbReference type="NCBI Taxonomy" id="1940533"/>
    <lineage>
        <taxon>Bacteria</taxon>
        <taxon>Pseudomonadati</taxon>
        <taxon>Pseudomonadota</taxon>
        <taxon>Alphaproteobacteria</taxon>
        <taxon>Rhodobacterales</taxon>
        <taxon>Paracoccaceae</taxon>
        <taxon>Rhodosalinus</taxon>
    </lineage>
</organism>
<dbReference type="CDD" id="cd02440">
    <property type="entry name" value="AdoMet_MTases"/>
    <property type="match status" value="1"/>
</dbReference>
<protein>
    <submittedName>
        <fullName evidence="7">RsmB/NOP family class I SAM-dependent RNA methyltransferase</fullName>
    </submittedName>
</protein>
<dbReference type="SUPFAM" id="SSF53335">
    <property type="entry name" value="S-adenosyl-L-methionine-dependent methyltransferases"/>
    <property type="match status" value="1"/>
</dbReference>
<keyword evidence="4 5" id="KW-0694">RNA-binding</keyword>
<proteinExistence type="inferred from homology"/>
<reference evidence="7 8" key="1">
    <citation type="journal article" date="2017" name="Int. J. Syst. Evol. Microbiol.">
        <title>Rhodosalinus sediminis gen. nov., sp. nov., isolated from marine saltern.</title>
        <authorList>
            <person name="Guo L.Y."/>
            <person name="Ling S.K."/>
            <person name="Li C.M."/>
            <person name="Chen G.J."/>
            <person name="Du Z.J."/>
        </authorList>
    </citation>
    <scope>NUCLEOTIDE SEQUENCE [LARGE SCALE GENOMIC DNA]</scope>
    <source>
        <strain evidence="7 8">WDN1C137</strain>
    </source>
</reference>
<dbReference type="InterPro" id="IPR054728">
    <property type="entry name" value="RsmB-like_ferredoxin"/>
</dbReference>
<dbReference type="InterPro" id="IPR029063">
    <property type="entry name" value="SAM-dependent_MTases_sf"/>
</dbReference>
<keyword evidence="3 5" id="KW-0949">S-adenosyl-L-methionine</keyword>
<dbReference type="Pfam" id="PF22458">
    <property type="entry name" value="RsmF-B_ferredox"/>
    <property type="match status" value="1"/>
</dbReference>